<proteinExistence type="predicted"/>
<gene>
    <name evidence="1" type="ORF">H7R52_16150</name>
</gene>
<protein>
    <submittedName>
        <fullName evidence="1">Uncharacterized protein</fullName>
    </submittedName>
</protein>
<comment type="caution">
    <text evidence="1">The sequence shown here is derived from an EMBL/GenBank/DDBJ whole genome shotgun (WGS) entry which is preliminary data.</text>
</comment>
<dbReference type="EMBL" id="JACSZT010000020">
    <property type="protein sequence ID" value="MBC6499660.1"/>
    <property type="molecule type" value="Genomic_DNA"/>
</dbReference>
<organism evidence="1 2">
    <name type="scientific">Weissella confusa</name>
    <name type="common">Lactobacillus confusus</name>
    <dbReference type="NCBI Taxonomy" id="1583"/>
    <lineage>
        <taxon>Bacteria</taxon>
        <taxon>Bacillati</taxon>
        <taxon>Bacillota</taxon>
        <taxon>Bacilli</taxon>
        <taxon>Lactobacillales</taxon>
        <taxon>Lactobacillaceae</taxon>
        <taxon>Weissella</taxon>
    </lineage>
</organism>
<evidence type="ECO:0000313" key="1">
    <source>
        <dbReference type="EMBL" id="MBC6499660.1"/>
    </source>
</evidence>
<dbReference type="SUPFAM" id="SSF158560">
    <property type="entry name" value="BH3980-like"/>
    <property type="match status" value="1"/>
</dbReference>
<accession>A0A413FRY8</accession>
<evidence type="ECO:0000313" key="2">
    <source>
        <dbReference type="Proteomes" id="UP000650485"/>
    </source>
</evidence>
<dbReference type="RefSeq" id="WP_118703845.1">
    <property type="nucleotide sequence ID" value="NZ_CABJBN010000002.1"/>
</dbReference>
<reference evidence="1" key="1">
    <citation type="submission" date="2020-08" db="EMBL/GenBank/DDBJ databases">
        <title>Complete genome sequence of Weissella confusa strain FS54 provides insights into metabolic potential.</title>
        <authorList>
            <person name="Fhoula I."/>
            <person name="Najjari A."/>
            <person name="Lekired A."/>
            <person name="Bessrour-Aouam N."/>
            <person name="Jaballah S."/>
            <person name="Klibi N."/>
            <person name="Ouzari H.-I."/>
        </authorList>
    </citation>
    <scope>NUCLEOTIDE SEQUENCE</scope>
    <source>
        <strain evidence="1">FS54</strain>
    </source>
</reference>
<dbReference type="AlphaFoldDB" id="A0A413FRY8"/>
<dbReference type="PANTHER" id="PTHR41307:SF1">
    <property type="entry name" value="MEMBRANE PROTEIN"/>
    <property type="match status" value="1"/>
</dbReference>
<name>A0A413FRY8_WEICO</name>
<dbReference type="PANTHER" id="PTHR41307">
    <property type="entry name" value="MEMBRANE PROTEIN-RELATED"/>
    <property type="match status" value="1"/>
</dbReference>
<sequence>MTKANDAYILKINQLTDQLTPENKSYLENLIVYVRGRTLLKNEEQVNASLYEISADILDAQQNGESAENFFSQTPKETGDELIKNFDAASPLSTIGLFLMIFAIINLFSLLTNFLHPVLEINLVHAILNASVGSLLVISIFNLITASVYAKKSYLYYISIGILWVIAIGVLVFINQKFASDFNITIQSPYDLIIIALIGTIFLLSFVLGKLGRESWIFVVYVLTLTFLGILVRVTSLGTLLRERNPVAVFSIILIIVVVGFVIPALQGLKIRKNKA</sequence>
<dbReference type="Proteomes" id="UP000650485">
    <property type="component" value="Unassembled WGS sequence"/>
</dbReference>